<evidence type="ECO:0000313" key="1">
    <source>
        <dbReference type="EMBL" id="TMQ47026.1"/>
    </source>
</evidence>
<evidence type="ECO:0000313" key="2">
    <source>
        <dbReference type="Proteomes" id="UP000316292"/>
    </source>
</evidence>
<protein>
    <submittedName>
        <fullName evidence="1">Uncharacterized protein</fullName>
    </submittedName>
</protein>
<dbReference type="AlphaFoldDB" id="A0A538S6S4"/>
<proteinExistence type="predicted"/>
<name>A0A538S6S4_UNCEI</name>
<dbReference type="Proteomes" id="UP000316292">
    <property type="component" value="Unassembled WGS sequence"/>
</dbReference>
<organism evidence="1 2">
    <name type="scientific">Eiseniibacteriota bacterium</name>
    <dbReference type="NCBI Taxonomy" id="2212470"/>
    <lineage>
        <taxon>Bacteria</taxon>
        <taxon>Candidatus Eiseniibacteriota</taxon>
    </lineage>
</organism>
<accession>A0A538S6S4</accession>
<dbReference type="EMBL" id="VBOR01000131">
    <property type="protein sequence ID" value="TMQ47026.1"/>
    <property type="molecule type" value="Genomic_DNA"/>
</dbReference>
<gene>
    <name evidence="1" type="ORF">E6K71_11065</name>
</gene>
<comment type="caution">
    <text evidence="1">The sequence shown here is derived from an EMBL/GenBank/DDBJ whole genome shotgun (WGS) entry which is preliminary data.</text>
</comment>
<reference evidence="1 2" key="1">
    <citation type="journal article" date="2019" name="Nat. Microbiol.">
        <title>Mediterranean grassland soil C-N compound turnover is dependent on rainfall and depth, and is mediated by genomically divergent microorganisms.</title>
        <authorList>
            <person name="Diamond S."/>
            <person name="Andeer P.F."/>
            <person name="Li Z."/>
            <person name="Crits-Christoph A."/>
            <person name="Burstein D."/>
            <person name="Anantharaman K."/>
            <person name="Lane K.R."/>
            <person name="Thomas B.C."/>
            <person name="Pan C."/>
            <person name="Northen T.R."/>
            <person name="Banfield J.F."/>
        </authorList>
    </citation>
    <scope>NUCLEOTIDE SEQUENCE [LARGE SCALE GENOMIC DNA]</scope>
    <source>
        <strain evidence="1">WS_1</strain>
    </source>
</reference>
<sequence length="263" mass="27756">MSVDRAAMAVLSQQVCTTISMPACIRAALIATEIGASNGSSNGAAASGSSPGASPPIQITLRGGLVIGGLGVELIFRSRPKRPSGFPRDVTTKATLLPSGQALEIHDKTTRAKIGGDPAAWIQIRDGEGVPLTDQVYVGRLGRGPCLMDPPFTCLVSAETYVSPVGISAPAEADLTLTGEMTFDRGLSLRVVLRRREGPLWWGRRPDAILDFEIVTAGHMVHFPAQPIWTGESVGTLRSLIFLDGEGDPIGNEHLLKPTVALQ</sequence>